<feature type="signal peptide" evidence="1">
    <location>
        <begin position="1"/>
        <end position="19"/>
    </location>
</feature>
<accession>A0A168CPY7</accession>
<evidence type="ECO:0000256" key="1">
    <source>
        <dbReference type="SAM" id="SignalP"/>
    </source>
</evidence>
<dbReference type="AlphaFoldDB" id="A0A168CPY7"/>
<dbReference type="Proteomes" id="UP000076744">
    <property type="component" value="Unassembled WGS sequence"/>
</dbReference>
<dbReference type="RefSeq" id="XP_018707529.1">
    <property type="nucleotide sequence ID" value="XM_018845806.1"/>
</dbReference>
<keyword evidence="1" id="KW-0732">Signal</keyword>
<keyword evidence="3" id="KW-1185">Reference proteome</keyword>
<evidence type="ECO:0000313" key="2">
    <source>
        <dbReference type="EMBL" id="OAA71648.1"/>
    </source>
</evidence>
<organism evidence="2 3">
    <name type="scientific">Cordyceps fumosorosea (strain ARSEF 2679)</name>
    <name type="common">Isaria fumosorosea</name>
    <dbReference type="NCBI Taxonomy" id="1081104"/>
    <lineage>
        <taxon>Eukaryota</taxon>
        <taxon>Fungi</taxon>
        <taxon>Dikarya</taxon>
        <taxon>Ascomycota</taxon>
        <taxon>Pezizomycotina</taxon>
        <taxon>Sordariomycetes</taxon>
        <taxon>Hypocreomycetidae</taxon>
        <taxon>Hypocreales</taxon>
        <taxon>Cordycipitaceae</taxon>
        <taxon>Cordyceps</taxon>
    </lineage>
</organism>
<feature type="chain" id="PRO_5007896042" evidence="1">
    <location>
        <begin position="20"/>
        <end position="134"/>
    </location>
</feature>
<name>A0A168CPY7_CORFA</name>
<protein>
    <submittedName>
        <fullName evidence="2">Uncharacterized protein</fullName>
    </submittedName>
</protein>
<reference evidence="2 3" key="1">
    <citation type="journal article" date="2016" name="Genome Biol. Evol.">
        <title>Divergent and convergent evolution of fungal pathogenicity.</title>
        <authorList>
            <person name="Shang Y."/>
            <person name="Xiao G."/>
            <person name="Zheng P."/>
            <person name="Cen K."/>
            <person name="Zhan S."/>
            <person name="Wang C."/>
        </authorList>
    </citation>
    <scope>NUCLEOTIDE SEQUENCE [LARGE SCALE GENOMIC DNA]</scope>
    <source>
        <strain evidence="2 3">ARSEF 2679</strain>
    </source>
</reference>
<sequence>MIRLCRNAILLWAVGSATAAVVYPADCTPTAIIEVQPYKIICSGATTVSTRTRFVYLRDNAAWQRHHCAGNLHGNHVVPARDGHPAGGLRPSVYHHGDDLSAAVNLPAAGCDDHGARNLYGGYVMPACHGHPSG</sequence>
<proteinExistence type="predicted"/>
<dbReference type="EMBL" id="AZHB01000003">
    <property type="protein sequence ID" value="OAA71648.1"/>
    <property type="molecule type" value="Genomic_DNA"/>
</dbReference>
<gene>
    <name evidence="2" type="ORF">ISF_02199</name>
</gene>
<dbReference type="GeneID" id="30018491"/>
<comment type="caution">
    <text evidence="2">The sequence shown here is derived from an EMBL/GenBank/DDBJ whole genome shotgun (WGS) entry which is preliminary data.</text>
</comment>
<evidence type="ECO:0000313" key="3">
    <source>
        <dbReference type="Proteomes" id="UP000076744"/>
    </source>
</evidence>